<evidence type="ECO:0000259" key="3">
    <source>
        <dbReference type="Pfam" id="PF07045"/>
    </source>
</evidence>
<evidence type="ECO:0000256" key="1">
    <source>
        <dbReference type="ARBA" id="ARBA00023002"/>
    </source>
</evidence>
<dbReference type="Proteomes" id="UP001258994">
    <property type="component" value="Chromosome"/>
</dbReference>
<organism evidence="4 5">
    <name type="scientific">Thalassotalea psychrophila</name>
    <dbReference type="NCBI Taxonomy" id="3065647"/>
    <lineage>
        <taxon>Bacteria</taxon>
        <taxon>Pseudomonadati</taxon>
        <taxon>Pseudomonadota</taxon>
        <taxon>Gammaproteobacteria</taxon>
        <taxon>Alteromonadales</taxon>
        <taxon>Colwelliaceae</taxon>
        <taxon>Thalassotalea</taxon>
    </lineage>
</organism>
<sequence>MKTLVIFAHPDVENGSIANKVILDELNKNEDIKVRELYKLYPDFNIDVEAEQAALREADVVVFQFPFFWYSCPALLKKWMDDVFLYGFAYGSTGKELRGKELLLSVTIGGAADSYKPDGYNTFPVEDFILPFKQTANLTEMLFNDDFIYSHGMINIPGIDYPRQTTEAIAHKHADQLITELKARMSGEVVQKELETKKAPVYFVGQVAVKEFEPYMAQYGMPVVGQLMERGVEILSATADTQIKEGEWPNTWDVLFKFPSQDEFDDFWGSEAYAPFKKLRREELTNGGTVVIMPAFDPDSL</sequence>
<feature type="domain" description="DUF1330" evidence="3">
    <location>
        <begin position="201"/>
        <end position="285"/>
    </location>
</feature>
<gene>
    <name evidence="4" type="ORF">RGQ13_08535</name>
</gene>
<dbReference type="SUPFAM" id="SSF54909">
    <property type="entry name" value="Dimeric alpha+beta barrel"/>
    <property type="match status" value="1"/>
</dbReference>
<dbReference type="Gene3D" id="3.40.50.360">
    <property type="match status" value="1"/>
</dbReference>
<feature type="domain" description="Flavodoxin-like fold" evidence="2">
    <location>
        <begin position="1"/>
        <end position="144"/>
    </location>
</feature>
<evidence type="ECO:0000313" key="5">
    <source>
        <dbReference type="Proteomes" id="UP001258994"/>
    </source>
</evidence>
<accession>A0ABY9TYS8</accession>
<proteinExistence type="predicted"/>
<reference evidence="5" key="1">
    <citation type="submission" date="2023-09" db="EMBL/GenBank/DDBJ databases">
        <authorList>
            <person name="Li S."/>
            <person name="Li X."/>
            <person name="Zhang C."/>
            <person name="Zhao Z."/>
        </authorList>
    </citation>
    <scope>NUCLEOTIDE SEQUENCE [LARGE SCALE GENOMIC DNA]</scope>
    <source>
        <strain evidence="5">SQ149</strain>
    </source>
</reference>
<dbReference type="Pfam" id="PF02525">
    <property type="entry name" value="Flavodoxin_2"/>
    <property type="match status" value="1"/>
</dbReference>
<protein>
    <submittedName>
        <fullName evidence="4">NAD(P)H-dependent oxidoreductase</fullName>
    </submittedName>
</protein>
<keyword evidence="1" id="KW-0560">Oxidoreductase</keyword>
<keyword evidence="5" id="KW-1185">Reference proteome</keyword>
<dbReference type="InterPro" id="IPR003680">
    <property type="entry name" value="Flavodoxin_fold"/>
</dbReference>
<dbReference type="PANTHER" id="PTHR47307:SF1">
    <property type="entry name" value="GLUTATHIONE-REGULATED POTASSIUM-EFFLUX SYSTEM ANCILLARY PROTEIN KEFG"/>
    <property type="match status" value="1"/>
</dbReference>
<dbReference type="InterPro" id="IPR029039">
    <property type="entry name" value="Flavoprotein-like_sf"/>
</dbReference>
<dbReference type="SUPFAM" id="SSF52218">
    <property type="entry name" value="Flavoproteins"/>
    <property type="match status" value="1"/>
</dbReference>
<dbReference type="EMBL" id="CP134145">
    <property type="protein sequence ID" value="WNC74025.1"/>
    <property type="molecule type" value="Genomic_DNA"/>
</dbReference>
<dbReference type="InterPro" id="IPR046980">
    <property type="entry name" value="KefG/KefF"/>
</dbReference>
<evidence type="ECO:0000313" key="4">
    <source>
        <dbReference type="EMBL" id="WNC74025.1"/>
    </source>
</evidence>
<dbReference type="Gene3D" id="3.30.70.100">
    <property type="match status" value="1"/>
</dbReference>
<dbReference type="RefSeq" id="WP_348393134.1">
    <property type="nucleotide sequence ID" value="NZ_CP134145.1"/>
</dbReference>
<dbReference type="InterPro" id="IPR010753">
    <property type="entry name" value="DUF1330"/>
</dbReference>
<dbReference type="Pfam" id="PF07045">
    <property type="entry name" value="DUF1330"/>
    <property type="match status" value="1"/>
</dbReference>
<name>A0ABY9TYS8_9GAMM</name>
<dbReference type="PANTHER" id="PTHR47307">
    <property type="entry name" value="GLUTATHIONE-REGULATED POTASSIUM-EFFLUX SYSTEM ANCILLARY PROTEIN KEFG"/>
    <property type="match status" value="1"/>
</dbReference>
<dbReference type="InterPro" id="IPR011008">
    <property type="entry name" value="Dimeric_a/b-barrel"/>
</dbReference>
<evidence type="ECO:0000259" key="2">
    <source>
        <dbReference type="Pfam" id="PF02525"/>
    </source>
</evidence>